<gene>
    <name evidence="2" type="ORF">MGAD_59170</name>
</gene>
<proteinExistence type="predicted"/>
<dbReference type="InterPro" id="IPR045851">
    <property type="entry name" value="AMP-bd_C_sf"/>
</dbReference>
<dbReference type="EMBL" id="AP022608">
    <property type="protein sequence ID" value="BBZ21582.1"/>
    <property type="molecule type" value="Genomic_DNA"/>
</dbReference>
<dbReference type="KEGG" id="mgad:MGAD_59170"/>
<organism evidence="2 3">
    <name type="scientific">Mycolicibacterium gadium</name>
    <name type="common">Mycobacterium gadium</name>
    <dbReference type="NCBI Taxonomy" id="1794"/>
    <lineage>
        <taxon>Bacteria</taxon>
        <taxon>Bacillati</taxon>
        <taxon>Actinomycetota</taxon>
        <taxon>Actinomycetes</taxon>
        <taxon>Mycobacteriales</taxon>
        <taxon>Mycobacteriaceae</taxon>
        <taxon>Mycolicibacterium</taxon>
    </lineage>
</organism>
<dbReference type="Pfam" id="PF13193">
    <property type="entry name" value="AMP-binding_C"/>
    <property type="match status" value="1"/>
</dbReference>
<dbReference type="SUPFAM" id="SSF56801">
    <property type="entry name" value="Acetyl-CoA synthetase-like"/>
    <property type="match status" value="1"/>
</dbReference>
<feature type="domain" description="AMP-binding enzyme C-terminal" evidence="1">
    <location>
        <begin position="4"/>
        <end position="45"/>
    </location>
</feature>
<reference evidence="2 3" key="1">
    <citation type="journal article" date="2019" name="Emerg. Microbes Infect.">
        <title>Comprehensive subspecies identification of 175 nontuberculous mycobacteria species based on 7547 genomic profiles.</title>
        <authorList>
            <person name="Matsumoto Y."/>
            <person name="Kinjo T."/>
            <person name="Motooka D."/>
            <person name="Nabeya D."/>
            <person name="Jung N."/>
            <person name="Uechi K."/>
            <person name="Horii T."/>
            <person name="Iida T."/>
            <person name="Fujita J."/>
            <person name="Nakamura S."/>
        </authorList>
    </citation>
    <scope>NUCLEOTIDE SEQUENCE [LARGE SCALE GENOMIC DNA]</scope>
    <source>
        <strain evidence="2 3">JCM 12688</strain>
    </source>
</reference>
<evidence type="ECO:0000259" key="1">
    <source>
        <dbReference type="Pfam" id="PF13193"/>
    </source>
</evidence>
<dbReference type="Proteomes" id="UP000466187">
    <property type="component" value="Chromosome"/>
</dbReference>
<evidence type="ECO:0000313" key="3">
    <source>
        <dbReference type="Proteomes" id="UP000466187"/>
    </source>
</evidence>
<name>A0A7I7WWZ1_MYCGU</name>
<evidence type="ECO:0000313" key="2">
    <source>
        <dbReference type="EMBL" id="BBZ21582.1"/>
    </source>
</evidence>
<sequence>MRMKPGKDPLDAQALREFADGKLAHYKIPRYVHVVDEFPMTVTGKVRKVDMRAETVKLLGLDSTEG</sequence>
<dbReference type="InterPro" id="IPR025110">
    <property type="entry name" value="AMP-bd_C"/>
</dbReference>
<dbReference type="Gene3D" id="3.30.300.30">
    <property type="match status" value="1"/>
</dbReference>
<accession>A0A7I7WWZ1</accession>
<dbReference type="AlphaFoldDB" id="A0A7I7WWZ1"/>
<protein>
    <recommendedName>
        <fullName evidence="1">AMP-binding enzyme C-terminal domain-containing protein</fullName>
    </recommendedName>
</protein>